<evidence type="ECO:0000256" key="6">
    <source>
        <dbReference type="SAM" id="Phobius"/>
    </source>
</evidence>
<keyword evidence="3 6" id="KW-0812">Transmembrane</keyword>
<dbReference type="Gene3D" id="1.10.10.1740">
    <property type="entry name" value="Transmembrane protein 14-like"/>
    <property type="match status" value="1"/>
</dbReference>
<evidence type="ECO:0000256" key="4">
    <source>
        <dbReference type="ARBA" id="ARBA00022989"/>
    </source>
</evidence>
<evidence type="ECO:0000256" key="5">
    <source>
        <dbReference type="ARBA" id="ARBA00023136"/>
    </source>
</evidence>
<dbReference type="AlphaFoldDB" id="A0A3M7E654"/>
<protein>
    <submittedName>
        <fullName evidence="7">Uncharacterized protein</fullName>
    </submittedName>
</protein>
<name>A0A3M7E654_HORWE</name>
<keyword evidence="5 6" id="KW-0472">Membrane</keyword>
<reference evidence="7 8" key="1">
    <citation type="journal article" date="2018" name="BMC Genomics">
        <title>Genomic evidence for intraspecific hybridization in a clonal and extremely halotolerant yeast.</title>
        <authorList>
            <person name="Gostincar C."/>
            <person name="Stajich J.E."/>
            <person name="Zupancic J."/>
            <person name="Zalar P."/>
            <person name="Gunde-Cimerman N."/>
        </authorList>
    </citation>
    <scope>NUCLEOTIDE SEQUENCE [LARGE SCALE GENOMIC DNA]</scope>
    <source>
        <strain evidence="7 8">EXF-2682</strain>
    </source>
</reference>
<dbReference type="EMBL" id="QWIP01000135">
    <property type="protein sequence ID" value="RMY71830.1"/>
    <property type="molecule type" value="Genomic_DNA"/>
</dbReference>
<accession>A0A3M7E654</accession>
<comment type="subcellular location">
    <subcellularLocation>
        <location evidence="1">Membrane</location>
    </subcellularLocation>
</comment>
<sequence>MLHPHSTPPKLSPSYKIQAVRLTEETLSCSAQSLSTIAFVLAGLTAGGGITGYVRPTLPPPPGLLSYATTPNNLLSSLPQQQLRAGSVPSLAAGCSVGALYALGGYRLQNRATYGVEAALLASVVLAGSSIPRAIKTQKGLPMGLSVLAAFGLYNFGMAFANRTR</sequence>
<dbReference type="OrthoDB" id="5620at2759"/>
<evidence type="ECO:0000313" key="7">
    <source>
        <dbReference type="EMBL" id="RMY71830.1"/>
    </source>
</evidence>
<dbReference type="InterPro" id="IPR044890">
    <property type="entry name" value="TMEM14_sf"/>
</dbReference>
<keyword evidence="4 6" id="KW-1133">Transmembrane helix</keyword>
<feature type="transmembrane region" description="Helical" evidence="6">
    <location>
        <begin position="115"/>
        <end position="135"/>
    </location>
</feature>
<evidence type="ECO:0000256" key="2">
    <source>
        <dbReference type="ARBA" id="ARBA00007590"/>
    </source>
</evidence>
<feature type="transmembrane region" description="Helical" evidence="6">
    <location>
        <begin position="83"/>
        <end position="103"/>
    </location>
</feature>
<comment type="similarity">
    <text evidence="2">Belongs to the TMEM14 family.</text>
</comment>
<evidence type="ECO:0000313" key="8">
    <source>
        <dbReference type="Proteomes" id="UP000269276"/>
    </source>
</evidence>
<evidence type="ECO:0000256" key="1">
    <source>
        <dbReference type="ARBA" id="ARBA00004370"/>
    </source>
</evidence>
<gene>
    <name evidence="7" type="ORF">D0863_04905</name>
</gene>
<dbReference type="Proteomes" id="UP000269276">
    <property type="component" value="Unassembled WGS sequence"/>
</dbReference>
<evidence type="ECO:0000256" key="3">
    <source>
        <dbReference type="ARBA" id="ARBA00022692"/>
    </source>
</evidence>
<comment type="caution">
    <text evidence="7">The sequence shown here is derived from an EMBL/GenBank/DDBJ whole genome shotgun (WGS) entry which is preliminary data.</text>
</comment>
<organism evidence="7 8">
    <name type="scientific">Hortaea werneckii</name>
    <name type="common">Black yeast</name>
    <name type="synonym">Cladosporium werneckii</name>
    <dbReference type="NCBI Taxonomy" id="91943"/>
    <lineage>
        <taxon>Eukaryota</taxon>
        <taxon>Fungi</taxon>
        <taxon>Dikarya</taxon>
        <taxon>Ascomycota</taxon>
        <taxon>Pezizomycotina</taxon>
        <taxon>Dothideomycetes</taxon>
        <taxon>Dothideomycetidae</taxon>
        <taxon>Mycosphaerellales</taxon>
        <taxon>Teratosphaeriaceae</taxon>
        <taxon>Hortaea</taxon>
    </lineage>
</organism>
<dbReference type="InterPro" id="IPR005349">
    <property type="entry name" value="TMEM14"/>
</dbReference>
<feature type="transmembrane region" description="Helical" evidence="6">
    <location>
        <begin position="141"/>
        <end position="161"/>
    </location>
</feature>
<dbReference type="Pfam" id="PF03647">
    <property type="entry name" value="Tmemb_14"/>
    <property type="match status" value="1"/>
</dbReference>
<dbReference type="GO" id="GO:0016020">
    <property type="term" value="C:membrane"/>
    <property type="evidence" value="ECO:0007669"/>
    <property type="project" value="UniProtKB-SubCell"/>
</dbReference>
<proteinExistence type="inferred from homology"/>
<dbReference type="VEuPathDB" id="FungiDB:BTJ68_07514"/>